<organism evidence="7 8">
    <name type="scientific">Stylonychia lemnae</name>
    <name type="common">Ciliate</name>
    <dbReference type="NCBI Taxonomy" id="5949"/>
    <lineage>
        <taxon>Eukaryota</taxon>
        <taxon>Sar</taxon>
        <taxon>Alveolata</taxon>
        <taxon>Ciliophora</taxon>
        <taxon>Intramacronucleata</taxon>
        <taxon>Spirotrichea</taxon>
        <taxon>Stichotrichia</taxon>
        <taxon>Sporadotrichida</taxon>
        <taxon>Oxytrichidae</taxon>
        <taxon>Stylonychinae</taxon>
        <taxon>Stylonychia</taxon>
    </lineage>
</organism>
<sequence>MSVSSPISKSIVQSYLYEDLLEFSPFNFFNGINPKRLLKGQSEFAKAHLLKYLLCKFCGNIVVQGKECVKCENNFCSPCIKKWEASDSARYYQTPCKCRKVTQLKFLGKTKNDYLQQIRFRCQNRQCHYSLTYEELILGTHELDDCKFIKIICEGCGARIMKQDQLKHETVECPNPQSKCRFCQKMMSLKEVISHQKDCNMRVQIKIEYDCSYEAKNEEVKQEEEESKEDKDVKNEAEIKIINDKKGKDSKGKIKKNKKPKTKLQ</sequence>
<name>A0A078ATT5_STYLE</name>
<dbReference type="InterPro" id="IPR013083">
    <property type="entry name" value="Znf_RING/FYVE/PHD"/>
</dbReference>
<keyword evidence="1 4" id="KW-0479">Metal-binding</keyword>
<dbReference type="InterPro" id="IPR001293">
    <property type="entry name" value="Znf_TRAF"/>
</dbReference>
<dbReference type="PANTHER" id="PTHR10131">
    <property type="entry name" value="TNF RECEPTOR ASSOCIATED FACTOR"/>
    <property type="match status" value="1"/>
</dbReference>
<proteinExistence type="predicted"/>
<keyword evidence="2 4" id="KW-0863">Zinc-finger</keyword>
<dbReference type="PROSITE" id="PS50145">
    <property type="entry name" value="ZF_TRAF"/>
    <property type="match status" value="1"/>
</dbReference>
<dbReference type="GO" id="GO:0008270">
    <property type="term" value="F:zinc ion binding"/>
    <property type="evidence" value="ECO:0007669"/>
    <property type="project" value="UniProtKB-KW"/>
</dbReference>
<dbReference type="EMBL" id="CCKQ01013941">
    <property type="protein sequence ID" value="CDW85664.1"/>
    <property type="molecule type" value="Genomic_DNA"/>
</dbReference>
<evidence type="ECO:0000313" key="7">
    <source>
        <dbReference type="EMBL" id="CDW85664.1"/>
    </source>
</evidence>
<dbReference type="Proteomes" id="UP000039865">
    <property type="component" value="Unassembled WGS sequence"/>
</dbReference>
<keyword evidence="8" id="KW-1185">Reference proteome</keyword>
<gene>
    <name evidence="7" type="primary">Contig3175.g3396</name>
    <name evidence="7" type="ORF">STYLEM_14748</name>
</gene>
<evidence type="ECO:0000256" key="3">
    <source>
        <dbReference type="ARBA" id="ARBA00022833"/>
    </source>
</evidence>
<protein>
    <submittedName>
        <fullName evidence="7">Traf-type zinc finger family protein</fullName>
    </submittedName>
</protein>
<evidence type="ECO:0000256" key="4">
    <source>
        <dbReference type="PROSITE-ProRule" id="PRU00207"/>
    </source>
</evidence>
<dbReference type="InParanoid" id="A0A078ATT5"/>
<feature type="domain" description="TRAF-type" evidence="6">
    <location>
        <begin position="140"/>
        <end position="183"/>
    </location>
</feature>
<reference evidence="7 8" key="1">
    <citation type="submission" date="2014-06" db="EMBL/GenBank/DDBJ databases">
        <authorList>
            <person name="Swart Estienne"/>
        </authorList>
    </citation>
    <scope>NUCLEOTIDE SEQUENCE [LARGE SCALE GENOMIC DNA]</scope>
    <source>
        <strain evidence="7 8">130c</strain>
    </source>
</reference>
<evidence type="ECO:0000256" key="2">
    <source>
        <dbReference type="ARBA" id="ARBA00022771"/>
    </source>
</evidence>
<feature type="region of interest" description="Disordered" evidence="5">
    <location>
        <begin position="218"/>
        <end position="265"/>
    </location>
</feature>
<feature type="compositionally biased region" description="Basic residues" evidence="5">
    <location>
        <begin position="253"/>
        <end position="265"/>
    </location>
</feature>
<evidence type="ECO:0000259" key="6">
    <source>
        <dbReference type="PROSITE" id="PS50145"/>
    </source>
</evidence>
<keyword evidence="3 4" id="KW-0862">Zinc</keyword>
<dbReference type="AlphaFoldDB" id="A0A078ATT5"/>
<evidence type="ECO:0000256" key="1">
    <source>
        <dbReference type="ARBA" id="ARBA00022723"/>
    </source>
</evidence>
<dbReference type="Gene3D" id="3.30.40.10">
    <property type="entry name" value="Zinc/RING finger domain, C3HC4 (zinc finger)"/>
    <property type="match status" value="2"/>
</dbReference>
<feature type="compositionally biased region" description="Basic and acidic residues" evidence="5">
    <location>
        <begin position="228"/>
        <end position="252"/>
    </location>
</feature>
<feature type="zinc finger region" description="TRAF-type" evidence="4">
    <location>
        <begin position="140"/>
        <end position="183"/>
    </location>
</feature>
<accession>A0A078ATT5</accession>
<evidence type="ECO:0000313" key="8">
    <source>
        <dbReference type="Proteomes" id="UP000039865"/>
    </source>
</evidence>
<evidence type="ECO:0000256" key="5">
    <source>
        <dbReference type="SAM" id="MobiDB-lite"/>
    </source>
</evidence>